<dbReference type="InterPro" id="IPR051396">
    <property type="entry name" value="Bact_Antivir_Def_Nuclease"/>
</dbReference>
<dbReference type="STRING" id="1121400.SAMN02746065_10479"/>
<dbReference type="AlphaFoldDB" id="A0A1W2A3Y9"/>
<gene>
    <name evidence="3" type="ORF">SAMN02746065_10479</name>
</gene>
<organism evidence="3 4">
    <name type="scientific">Desulfocicer vacuolatum DSM 3385</name>
    <dbReference type="NCBI Taxonomy" id="1121400"/>
    <lineage>
        <taxon>Bacteria</taxon>
        <taxon>Pseudomonadati</taxon>
        <taxon>Thermodesulfobacteriota</taxon>
        <taxon>Desulfobacteria</taxon>
        <taxon>Desulfobacterales</taxon>
        <taxon>Desulfobacteraceae</taxon>
        <taxon>Desulfocicer</taxon>
    </lineage>
</organism>
<dbReference type="OrthoDB" id="3322489at2"/>
<keyword evidence="4" id="KW-1185">Reference proteome</keyword>
<dbReference type="Gene3D" id="3.40.50.300">
    <property type="entry name" value="P-loop containing nucleotide triphosphate hydrolases"/>
    <property type="match status" value="2"/>
</dbReference>
<reference evidence="3 4" key="1">
    <citation type="submission" date="2017-04" db="EMBL/GenBank/DDBJ databases">
        <authorList>
            <person name="Afonso C.L."/>
            <person name="Miller P.J."/>
            <person name="Scott M.A."/>
            <person name="Spackman E."/>
            <person name="Goraichik I."/>
            <person name="Dimitrov K.M."/>
            <person name="Suarez D.L."/>
            <person name="Swayne D.E."/>
        </authorList>
    </citation>
    <scope>NUCLEOTIDE SEQUENCE [LARGE SCALE GENOMIC DNA]</scope>
    <source>
        <strain evidence="3 4">DSM 3385</strain>
    </source>
</reference>
<feature type="domain" description="DUF3696" evidence="1">
    <location>
        <begin position="303"/>
        <end position="358"/>
    </location>
</feature>
<dbReference type="Proteomes" id="UP000192418">
    <property type="component" value="Unassembled WGS sequence"/>
</dbReference>
<dbReference type="RefSeq" id="WP_084067309.1">
    <property type="nucleotide sequence ID" value="NZ_FWXY01000004.1"/>
</dbReference>
<dbReference type="Pfam" id="PF13175">
    <property type="entry name" value="AAA_15"/>
    <property type="match status" value="2"/>
</dbReference>
<dbReference type="InterPro" id="IPR041685">
    <property type="entry name" value="AAA_GajA/Old/RecF-like"/>
</dbReference>
<dbReference type="EMBL" id="FWXY01000004">
    <property type="protein sequence ID" value="SMC55283.1"/>
    <property type="molecule type" value="Genomic_DNA"/>
</dbReference>
<proteinExistence type="predicted"/>
<evidence type="ECO:0000313" key="3">
    <source>
        <dbReference type="EMBL" id="SMC55283.1"/>
    </source>
</evidence>
<protein>
    <submittedName>
        <fullName evidence="3">Predicted ATPase</fullName>
    </submittedName>
</protein>
<dbReference type="InterPro" id="IPR014592">
    <property type="entry name" value="P-loop_UCP034888"/>
</dbReference>
<feature type="domain" description="Endonuclease GajA/Old nuclease/RecF-like AAA" evidence="2">
    <location>
        <begin position="212"/>
        <end position="289"/>
    </location>
</feature>
<dbReference type="PANTHER" id="PTHR43581">
    <property type="entry name" value="ATP/GTP PHOSPHATASE"/>
    <property type="match status" value="1"/>
</dbReference>
<dbReference type="PANTHER" id="PTHR43581:SF2">
    <property type="entry name" value="EXCINUCLEASE ATPASE SUBUNIT"/>
    <property type="match status" value="1"/>
</dbReference>
<name>A0A1W2A3Y9_9BACT</name>
<evidence type="ECO:0000259" key="2">
    <source>
        <dbReference type="Pfam" id="PF13175"/>
    </source>
</evidence>
<dbReference type="InterPro" id="IPR022532">
    <property type="entry name" value="DUF3696"/>
</dbReference>
<dbReference type="SUPFAM" id="SSF52540">
    <property type="entry name" value="P-loop containing nucleoside triphosphate hydrolases"/>
    <property type="match status" value="1"/>
</dbReference>
<accession>A0A1W2A3Y9</accession>
<dbReference type="InterPro" id="IPR027417">
    <property type="entry name" value="P-loop_NTPase"/>
</dbReference>
<dbReference type="Pfam" id="PF12476">
    <property type="entry name" value="DUF3696"/>
    <property type="match status" value="1"/>
</dbReference>
<sequence>MFNQIKLSNFKSFSNLQIPLSNLTLLSGLNNSGKSSLIQAIRMVDNWTKTGDPTLPQHGSIQEMKNINASKKAPMEIVVENSGAPIGLKINFNEKNRPVMDPFDKSLSQFPLVCYLSAERWGPRVYLPTYEYMEELSNVGEYGEYVIDFLARHELDTIDSRLKHPQAEGDTLEWNVRGWLAEVAPGVDFKHMVERKRDSSFATMNGFRPPNAGFGLSYTLSVIVLLLGMTADWINEDEKQEKENRGVLILLENPEAHLHPQGQTAIGGLIASAASTGVQIIVETHSEHVMDGIRLAVKDGKLSSEKTIFHYFKNQRVVKDKISQYETVVETPKLHKSGKLDFWPEGFFDQTLINRAKLAGRR</sequence>
<evidence type="ECO:0000313" key="4">
    <source>
        <dbReference type="Proteomes" id="UP000192418"/>
    </source>
</evidence>
<feature type="domain" description="Endonuclease GajA/Old nuclease/RecF-like AAA" evidence="2">
    <location>
        <begin position="1"/>
        <end position="72"/>
    </location>
</feature>
<dbReference type="PIRSF" id="PIRSF034888">
    <property type="entry name" value="P-loop_UCP034888"/>
    <property type="match status" value="1"/>
</dbReference>
<evidence type="ECO:0000259" key="1">
    <source>
        <dbReference type="Pfam" id="PF12476"/>
    </source>
</evidence>